<keyword evidence="5" id="KW-0809">Transit peptide</keyword>
<organism evidence="11 12">
    <name type="scientific">Melanomma pulvis-pyrius CBS 109.77</name>
    <dbReference type="NCBI Taxonomy" id="1314802"/>
    <lineage>
        <taxon>Eukaryota</taxon>
        <taxon>Fungi</taxon>
        <taxon>Dikarya</taxon>
        <taxon>Ascomycota</taxon>
        <taxon>Pezizomycotina</taxon>
        <taxon>Dothideomycetes</taxon>
        <taxon>Pleosporomycetidae</taxon>
        <taxon>Pleosporales</taxon>
        <taxon>Melanommataceae</taxon>
        <taxon>Melanomma</taxon>
    </lineage>
</organism>
<evidence type="ECO:0000313" key="12">
    <source>
        <dbReference type="Proteomes" id="UP000799757"/>
    </source>
</evidence>
<evidence type="ECO:0000256" key="6">
    <source>
        <dbReference type="ARBA" id="ARBA00023125"/>
    </source>
</evidence>
<dbReference type="GO" id="GO:0036297">
    <property type="term" value="P:interstrand cross-link repair"/>
    <property type="evidence" value="ECO:0007669"/>
    <property type="project" value="TreeGrafter"/>
</dbReference>
<dbReference type="PANTHER" id="PTHR31404">
    <property type="entry name" value="MITOCHONDRIAL GENOME MAINTENANCE PROTEIN MGM101"/>
    <property type="match status" value="1"/>
</dbReference>
<reference evidence="11" key="1">
    <citation type="journal article" date="2020" name="Stud. Mycol.">
        <title>101 Dothideomycetes genomes: a test case for predicting lifestyles and emergence of pathogens.</title>
        <authorList>
            <person name="Haridas S."/>
            <person name="Albert R."/>
            <person name="Binder M."/>
            <person name="Bloem J."/>
            <person name="Labutti K."/>
            <person name="Salamov A."/>
            <person name="Andreopoulos B."/>
            <person name="Baker S."/>
            <person name="Barry K."/>
            <person name="Bills G."/>
            <person name="Bluhm B."/>
            <person name="Cannon C."/>
            <person name="Castanera R."/>
            <person name="Culley D."/>
            <person name="Daum C."/>
            <person name="Ezra D."/>
            <person name="Gonzalez J."/>
            <person name="Henrissat B."/>
            <person name="Kuo A."/>
            <person name="Liang C."/>
            <person name="Lipzen A."/>
            <person name="Lutzoni F."/>
            <person name="Magnuson J."/>
            <person name="Mondo S."/>
            <person name="Nolan M."/>
            <person name="Ohm R."/>
            <person name="Pangilinan J."/>
            <person name="Park H.-J."/>
            <person name="Ramirez L."/>
            <person name="Alfaro M."/>
            <person name="Sun H."/>
            <person name="Tritt A."/>
            <person name="Yoshinaga Y."/>
            <person name="Zwiers L.-H."/>
            <person name="Turgeon B."/>
            <person name="Goodwin S."/>
            <person name="Spatafora J."/>
            <person name="Crous P."/>
            <person name="Grigoriev I."/>
        </authorList>
    </citation>
    <scope>NUCLEOTIDE SEQUENCE</scope>
    <source>
        <strain evidence="11">CBS 109.77</strain>
    </source>
</reference>
<feature type="compositionally biased region" description="Low complexity" evidence="10">
    <location>
        <begin position="53"/>
        <end position="113"/>
    </location>
</feature>
<keyword evidence="7" id="KW-0496">Mitochondrion</keyword>
<feature type="region of interest" description="Disordered" evidence="10">
    <location>
        <begin position="44"/>
        <end position="150"/>
    </location>
</feature>
<evidence type="ECO:0000256" key="9">
    <source>
        <dbReference type="ARBA" id="ARBA00023271"/>
    </source>
</evidence>
<feature type="compositionally biased region" description="Polar residues" evidence="10">
    <location>
        <begin position="126"/>
        <end position="143"/>
    </location>
</feature>
<name>A0A6A6XLG6_9PLEO</name>
<dbReference type="InterPro" id="IPR009446">
    <property type="entry name" value="Mgm101"/>
</dbReference>
<evidence type="ECO:0000256" key="3">
    <source>
        <dbReference type="ARBA" id="ARBA00013628"/>
    </source>
</evidence>
<protein>
    <recommendedName>
        <fullName evidence="3">Mitochondrial genome maintenance protein MGM101</fullName>
    </recommendedName>
</protein>
<evidence type="ECO:0000256" key="4">
    <source>
        <dbReference type="ARBA" id="ARBA00022763"/>
    </source>
</evidence>
<evidence type="ECO:0000256" key="7">
    <source>
        <dbReference type="ARBA" id="ARBA00023128"/>
    </source>
</evidence>
<keyword evidence="9" id="KW-1135">Mitochondrion nucleoid</keyword>
<keyword evidence="12" id="KW-1185">Reference proteome</keyword>
<evidence type="ECO:0000256" key="10">
    <source>
        <dbReference type="SAM" id="MobiDB-lite"/>
    </source>
</evidence>
<dbReference type="GO" id="GO:0000262">
    <property type="term" value="C:mitochondrial chromosome"/>
    <property type="evidence" value="ECO:0007669"/>
    <property type="project" value="InterPro"/>
</dbReference>
<evidence type="ECO:0000256" key="8">
    <source>
        <dbReference type="ARBA" id="ARBA00023204"/>
    </source>
</evidence>
<keyword evidence="8" id="KW-0234">DNA repair</keyword>
<dbReference type="Proteomes" id="UP000799757">
    <property type="component" value="Unassembled WGS sequence"/>
</dbReference>
<evidence type="ECO:0000256" key="2">
    <source>
        <dbReference type="ARBA" id="ARBA00007053"/>
    </source>
</evidence>
<evidence type="ECO:0000256" key="1">
    <source>
        <dbReference type="ARBA" id="ARBA00004436"/>
    </source>
</evidence>
<evidence type="ECO:0000256" key="5">
    <source>
        <dbReference type="ARBA" id="ARBA00022946"/>
    </source>
</evidence>
<evidence type="ECO:0000313" key="11">
    <source>
        <dbReference type="EMBL" id="KAF2797406.1"/>
    </source>
</evidence>
<comment type="subcellular location">
    <subcellularLocation>
        <location evidence="1">Mitochondrion matrix</location>
        <location evidence="1">Mitochondrion nucleoid</location>
    </subcellularLocation>
</comment>
<dbReference type="PANTHER" id="PTHR31404:SF0">
    <property type="entry name" value="MITOCHONDRIAL GENOME MAINTENANCE PROTEIN MGM101"/>
    <property type="match status" value="1"/>
</dbReference>
<dbReference type="AlphaFoldDB" id="A0A6A6XLG6"/>
<proteinExistence type="inferred from homology"/>
<keyword evidence="4" id="KW-0227">DNA damage</keyword>
<gene>
    <name evidence="11" type="ORF">K505DRAFT_372497</name>
</gene>
<comment type="similarity">
    <text evidence="2">Belongs to the MGM101 family.</text>
</comment>
<dbReference type="GO" id="GO:0000725">
    <property type="term" value="P:recombinational repair"/>
    <property type="evidence" value="ECO:0007669"/>
    <property type="project" value="TreeGrafter"/>
</dbReference>
<sequence length="333" mass="35944">MAMAGNPARRGLSLVLSSSSSRAAPIAYRISQHRNFVVTPPVSAFTSSTNFRSPTSTTAAPKTTTAAAAAPKVSTYTSNGATKASTTATTKAAPKTSTSGATAQRTVVPSFPATEPPPPTARSTTIAAENQKAQQQRSLTEGLSDQPPELEGVPAIDWTRSYHGLGGVAFSAEQQEILLAPVEQDDVEVKPDGIIYLPEIKYRRILNRAFGPGGWGLAPRGESIVTGKLVTREYGLIVQGRLVSIARGEQQYFDPDGIPTATEGCKSNALMRCCKDLGIASELWDPRFIRKFHNDFTKEVWVEHATTKKKRKMVLRKDDTVKYPFKESKAGAF</sequence>
<accession>A0A6A6XLG6</accession>
<dbReference type="GO" id="GO:0003697">
    <property type="term" value="F:single-stranded DNA binding"/>
    <property type="evidence" value="ECO:0007669"/>
    <property type="project" value="InterPro"/>
</dbReference>
<dbReference type="OrthoDB" id="17164at2759"/>
<dbReference type="EMBL" id="MU001807">
    <property type="protein sequence ID" value="KAF2797406.1"/>
    <property type="molecule type" value="Genomic_DNA"/>
</dbReference>
<keyword evidence="6" id="KW-0238">DNA-binding</keyword>
<dbReference type="Pfam" id="PF06420">
    <property type="entry name" value="Mgm101p"/>
    <property type="match status" value="1"/>
</dbReference>